<accession>A0A2A4TBS9</accession>
<organism evidence="1 2">
    <name type="scientific">SAR324 cluster bacterium</name>
    <dbReference type="NCBI Taxonomy" id="2024889"/>
    <lineage>
        <taxon>Bacteria</taxon>
        <taxon>Deltaproteobacteria</taxon>
        <taxon>SAR324 cluster</taxon>
    </lineage>
</organism>
<sequence length="92" mass="10567">MTKCLTCYDVSKNQDGSYVCDNGILIPGGADLASMCNELHYGENILDIQKCSFWRDEILTKVRIRQGNEISALQSKHTIEYKKILKEREIRI</sequence>
<dbReference type="AlphaFoldDB" id="A0A2A4TBS9"/>
<evidence type="ECO:0000313" key="2">
    <source>
        <dbReference type="Proteomes" id="UP000218113"/>
    </source>
</evidence>
<dbReference type="EMBL" id="NVSR01000001">
    <property type="protein sequence ID" value="PCI30983.1"/>
    <property type="molecule type" value="Genomic_DNA"/>
</dbReference>
<gene>
    <name evidence="1" type="ORF">COB67_00585</name>
</gene>
<protein>
    <submittedName>
        <fullName evidence="1">Uncharacterized protein</fullName>
    </submittedName>
</protein>
<name>A0A2A4TBS9_9DELT</name>
<dbReference type="Proteomes" id="UP000218113">
    <property type="component" value="Unassembled WGS sequence"/>
</dbReference>
<comment type="caution">
    <text evidence="1">The sequence shown here is derived from an EMBL/GenBank/DDBJ whole genome shotgun (WGS) entry which is preliminary data.</text>
</comment>
<evidence type="ECO:0000313" key="1">
    <source>
        <dbReference type="EMBL" id="PCI30983.1"/>
    </source>
</evidence>
<reference evidence="2" key="1">
    <citation type="submission" date="2017-08" db="EMBL/GenBank/DDBJ databases">
        <title>A dynamic microbial community with high functional redundancy inhabits the cold, oxic subseafloor aquifer.</title>
        <authorList>
            <person name="Tully B.J."/>
            <person name="Wheat C.G."/>
            <person name="Glazer B.T."/>
            <person name="Huber J.A."/>
        </authorList>
    </citation>
    <scope>NUCLEOTIDE SEQUENCE [LARGE SCALE GENOMIC DNA]</scope>
</reference>
<proteinExistence type="predicted"/>